<dbReference type="InterPro" id="IPR011993">
    <property type="entry name" value="PH-like_dom_sf"/>
</dbReference>
<dbReference type="Proteomes" id="UP000306050">
    <property type="component" value="Chromosome SGRAM_22"/>
</dbReference>
<dbReference type="CDD" id="cd01365">
    <property type="entry name" value="KISc_KIF1A_KIF1B"/>
    <property type="match status" value="1"/>
</dbReference>
<dbReference type="Pfam" id="PF00169">
    <property type="entry name" value="PH"/>
    <property type="match status" value="1"/>
</dbReference>
<dbReference type="InterPro" id="IPR036961">
    <property type="entry name" value="Kinesin_motor_dom_sf"/>
</dbReference>
<comment type="similarity">
    <text evidence="10">Belongs to the TRAFAC class myosin-kinesin ATPase superfamily. Kinesin family.</text>
</comment>
<evidence type="ECO:0000256" key="11">
    <source>
        <dbReference type="SAM" id="MobiDB-lite"/>
    </source>
</evidence>
<dbReference type="InterPro" id="IPR000253">
    <property type="entry name" value="FHA_dom"/>
</dbReference>
<dbReference type="Pfam" id="PF12423">
    <property type="entry name" value="KIF1B"/>
    <property type="match status" value="1"/>
</dbReference>
<comment type="caution">
    <text evidence="15">The sequence shown here is derived from an EMBL/GenBank/DDBJ whole genome shotgun (WGS) entry which is preliminary data.</text>
</comment>
<dbReference type="SUPFAM" id="SSF49879">
    <property type="entry name" value="SMAD/FHA domain"/>
    <property type="match status" value="1"/>
</dbReference>
<dbReference type="FunFam" id="2.60.200.20:FF:000021">
    <property type="entry name" value="Kinesin family protein"/>
    <property type="match status" value="1"/>
</dbReference>
<dbReference type="Gene3D" id="2.60.200.20">
    <property type="match status" value="1"/>
</dbReference>
<evidence type="ECO:0000256" key="3">
    <source>
        <dbReference type="ARBA" id="ARBA00022490"/>
    </source>
</evidence>
<evidence type="ECO:0000259" key="13">
    <source>
        <dbReference type="PROSITE" id="PS50006"/>
    </source>
</evidence>
<dbReference type="SUPFAM" id="SSF52540">
    <property type="entry name" value="P-loop containing nucleoside triphosphate hydrolases"/>
    <property type="match status" value="1"/>
</dbReference>
<keyword evidence="3" id="KW-0963">Cytoplasm</keyword>
<dbReference type="InterPro" id="IPR027417">
    <property type="entry name" value="P-loop_NTPase"/>
</dbReference>
<evidence type="ECO:0000259" key="14">
    <source>
        <dbReference type="PROSITE" id="PS50067"/>
    </source>
</evidence>
<evidence type="ECO:0008006" key="17">
    <source>
        <dbReference type="Google" id="ProtNLM"/>
    </source>
</evidence>
<dbReference type="EMBL" id="SRRM01000014">
    <property type="protein sequence ID" value="TKY87059.1"/>
    <property type="molecule type" value="Genomic_DNA"/>
</dbReference>
<evidence type="ECO:0000256" key="6">
    <source>
        <dbReference type="ARBA" id="ARBA00022840"/>
    </source>
</evidence>
<keyword evidence="2" id="KW-0813">Transport</keyword>
<dbReference type="PROSITE" id="PS50067">
    <property type="entry name" value="KINESIN_MOTOR_2"/>
    <property type="match status" value="1"/>
</dbReference>
<dbReference type="GO" id="GO:0005874">
    <property type="term" value="C:microtubule"/>
    <property type="evidence" value="ECO:0007669"/>
    <property type="project" value="UniProtKB-KW"/>
</dbReference>
<feature type="compositionally biased region" description="Low complexity" evidence="11">
    <location>
        <begin position="1553"/>
        <end position="1564"/>
    </location>
</feature>
<evidence type="ECO:0000313" key="15">
    <source>
        <dbReference type="EMBL" id="TKY87059.1"/>
    </source>
</evidence>
<feature type="region of interest" description="Disordered" evidence="11">
    <location>
        <begin position="609"/>
        <end position="633"/>
    </location>
</feature>
<dbReference type="InterPro" id="IPR001752">
    <property type="entry name" value="Kinesin_motor_dom"/>
</dbReference>
<keyword evidence="7" id="KW-0175">Coiled coil</keyword>
<dbReference type="KEGG" id="sgra:EX895_003736"/>
<dbReference type="Gene3D" id="2.30.29.30">
    <property type="entry name" value="Pleckstrin-homology domain (PH domain)/Phosphotyrosine-binding domain (PTB)"/>
    <property type="match status" value="1"/>
</dbReference>
<dbReference type="SMART" id="SM00233">
    <property type="entry name" value="PH"/>
    <property type="match status" value="1"/>
</dbReference>
<feature type="region of interest" description="Disordered" evidence="11">
    <location>
        <begin position="1538"/>
        <end position="1564"/>
    </location>
</feature>
<dbReference type="InterPro" id="IPR022164">
    <property type="entry name" value="Kinesin-like"/>
</dbReference>
<dbReference type="Pfam" id="PF00225">
    <property type="entry name" value="Kinesin"/>
    <property type="match status" value="1"/>
</dbReference>
<dbReference type="Gene3D" id="3.40.850.10">
    <property type="entry name" value="Kinesin motor domain"/>
    <property type="match status" value="1"/>
</dbReference>
<evidence type="ECO:0000256" key="5">
    <source>
        <dbReference type="ARBA" id="ARBA00022741"/>
    </source>
</evidence>
<dbReference type="InterPro" id="IPR001849">
    <property type="entry name" value="PH_domain"/>
</dbReference>
<dbReference type="PROSITE" id="PS00411">
    <property type="entry name" value="KINESIN_MOTOR_1"/>
    <property type="match status" value="1"/>
</dbReference>
<dbReference type="Pfam" id="PF12473">
    <property type="entry name" value="DUF3694"/>
    <property type="match status" value="1"/>
</dbReference>
<sequence length="1688" mass="185111">MADSGNIKVVVRCRPMNTREKNRGASNLVEFVDQHQLVLQPPSNEADSKDNSKATKKKTMPFSFDRAYDENTEQDTLFQYIGVELLEHAFNGFNTCVFAYGQTGSGKSHSMVGYAEEKGLIPLTCSRLFDDIRDKTAADPNLKITVEVSYIEIYNEKVRDLLNPRNKGNLKVREHPSLGPYVEDLSKLVVSSFRDVESLQDEGNKARTVAATNMNETSSRSHAVFTLVLTQKRFDVETKLEAEKVSRISLVDLAGSERANSTGATGARLKEGANINRSLTTLGKVIAALAAASSAADPPKGAKKLKAASLDSFVPYRDSVLTWLLKDSLGGNSKTAMIAAISPADYEETLSTLRYADQAKKIKNKAVVNEDPNAKLIRELKEELELLRTRVAGGGGIEGESSWDPSIPPEKQVVRYQTRTGEIKTVTKAELQEQLEQSEKIMSSLNESWEEKLAKTQEIQKQREKALEELGISVDKGNVGVHTPKKLPHLVNLNEDPLMSECLIYQIKPGQTLVGNLESGADVHIKLSGTNIQAKHCMFEHQDGVVTVTAMADSMTMVNGKRLTPDEPKRLRSGYRVILGDFHVFRFNHPEEVRKARDRVRSTLALSTGESHNETLVDGDLPSTRPDSPASGDVDWTYARREYAMSKLNGQNVNFDNLNEEDLEKLFEDISRARSKKSMGSVLGRPESRASLFDDNASESASSVVRPYSYGAMTDDTSIDPWSQAGSEMGSMRFGAGTPLKENAYSNAGAASPAVVASHRETESLRAKVREYEEKITRMTTGSPGIGSPRLGDGPVEYSDSLKVLLRKALAKWKGHTKVSMAEDALSKAVLVKEANVISKELDKRVTYQYTVVDEFPLAVPTSGVEAIAGLTEFDDVSDPDLASCAKPCMGIKVLDYVHSTCYVWSMPKFEQRLQKMRNLYTFVDKPEYSRHFNWSDPFYEAPHPTYAFVASTLVPLHPLSRQMSTKYRLPLHDRHTAQQIGSCSVSLKFVSLAPVPVNGRGGASLSAPSGSSSRRPSSPTPSSSTNGNGSATDLPVGQKLGFQILVDSISGISREDFASIHLQVKLSSFAGNELGKDEIYTSVPVDLLSEDSVTEVRLRRTMSFVLTPESIQWLRTGLAPIELYAKVTRQYLVALEEHDNARESDGQQASGFAPLHAINGSEEGVVGSGSTRGEHPTMSNTIKERLSENEMRGEERHHILASVQICELDASGEYMPVPVRAQSALDPGSFFLRQGLQRKLVVQLAHDSGRQFLWSTVTKLELGDVRLLDARGRLHGGKASDTVQLKVPAKQQTLDFRNNGTSELGLWAWWDSSVHDSLHLNRTTASGHRVLMRLTFQVEVDRCAAPVSFSMDLAVSINARDAKPPGRLMSFIESATSGARTLTKTSAIFSVKLVPPMTKKTADLWRLDTAKKYVRGQEALKGWKARGVSLVQDHEALVRKEAKLAEVEGVRAVLKASPVLAGGNGHVQVQGREERELLERTVGMWQRAVRDAKMQVVIGGQPDSGGGEGKANGLAAMFSPSAASDVDAGDASGLGLESASLSTPTKLDRTTSSLSQHSSLAPSLAPTAPKLTAQVTLVARSDNATRRGWLSMPVEAFTDSWVRRWFALRRPFLFVYESQAETDALMVINVDSVRVEHDENIERMLGRECVFGVYTASNSYFLQADGSAEMEMWMAALDSLYAGAGQG</sequence>
<dbReference type="InterPro" id="IPR022140">
    <property type="entry name" value="Kinesin-like_KIF1-typ"/>
</dbReference>
<dbReference type="GO" id="GO:0008017">
    <property type="term" value="F:microtubule binding"/>
    <property type="evidence" value="ECO:0007669"/>
    <property type="project" value="InterPro"/>
</dbReference>
<evidence type="ECO:0000256" key="7">
    <source>
        <dbReference type="ARBA" id="ARBA00023054"/>
    </source>
</evidence>
<dbReference type="Gene3D" id="6.10.250.2520">
    <property type="match status" value="1"/>
</dbReference>
<keyword evidence="9" id="KW-0206">Cytoskeleton</keyword>
<dbReference type="SMART" id="SM00129">
    <property type="entry name" value="KISc"/>
    <property type="match status" value="1"/>
</dbReference>
<evidence type="ECO:0000256" key="4">
    <source>
        <dbReference type="ARBA" id="ARBA00022701"/>
    </source>
</evidence>
<feature type="binding site" evidence="10">
    <location>
        <begin position="101"/>
        <end position="108"/>
    </location>
    <ligand>
        <name>ATP</name>
        <dbReference type="ChEBI" id="CHEBI:30616"/>
    </ligand>
</feature>
<dbReference type="GeneID" id="40726631"/>
<dbReference type="CDD" id="cd01233">
    <property type="entry name" value="PH_KIFIA_KIFIB"/>
    <property type="match status" value="1"/>
</dbReference>
<feature type="domain" description="PH" evidence="12">
    <location>
        <begin position="1584"/>
        <end position="1683"/>
    </location>
</feature>
<feature type="compositionally biased region" description="Low complexity" evidence="11">
    <location>
        <begin position="1004"/>
        <end position="1033"/>
    </location>
</feature>
<dbReference type="PROSITE" id="PS50006">
    <property type="entry name" value="FHA_DOMAIN"/>
    <property type="match status" value="1"/>
</dbReference>
<keyword evidence="5 10" id="KW-0547">Nucleotide-binding</keyword>
<proteinExistence type="inferred from homology"/>
<dbReference type="InterPro" id="IPR032405">
    <property type="entry name" value="Kinesin_assoc"/>
</dbReference>
<feature type="domain" description="Kinesin motor" evidence="14">
    <location>
        <begin position="6"/>
        <end position="362"/>
    </location>
</feature>
<dbReference type="SUPFAM" id="SSF50729">
    <property type="entry name" value="PH domain-like"/>
    <property type="match status" value="1"/>
</dbReference>
<feature type="domain" description="FHA" evidence="13">
    <location>
        <begin position="512"/>
        <end position="563"/>
    </location>
</feature>
<dbReference type="InterPro" id="IPR049780">
    <property type="entry name" value="PH_KIFIA_KIFIB"/>
</dbReference>
<dbReference type="InterPro" id="IPR008984">
    <property type="entry name" value="SMAD_FHA_dom_sf"/>
</dbReference>
<feature type="region of interest" description="Disordered" evidence="11">
    <location>
        <begin position="1002"/>
        <end position="1035"/>
    </location>
</feature>
<evidence type="ECO:0000256" key="2">
    <source>
        <dbReference type="ARBA" id="ARBA00022448"/>
    </source>
</evidence>
<dbReference type="GO" id="GO:0008574">
    <property type="term" value="F:plus-end-directed microtubule motor activity"/>
    <property type="evidence" value="ECO:0007669"/>
    <property type="project" value="UniProtKB-ARBA"/>
</dbReference>
<dbReference type="Pfam" id="PF16183">
    <property type="entry name" value="Kinesin_assoc"/>
    <property type="match status" value="1"/>
</dbReference>
<name>A0A4V6ETK9_9BASI</name>
<evidence type="ECO:0000256" key="8">
    <source>
        <dbReference type="ARBA" id="ARBA00023175"/>
    </source>
</evidence>
<dbReference type="GO" id="GO:0005546">
    <property type="term" value="F:phosphatidylinositol-4,5-bisphosphate binding"/>
    <property type="evidence" value="ECO:0007669"/>
    <property type="project" value="UniProtKB-ARBA"/>
</dbReference>
<evidence type="ECO:0000259" key="12">
    <source>
        <dbReference type="PROSITE" id="PS50003"/>
    </source>
</evidence>
<keyword evidence="16" id="KW-1185">Reference proteome</keyword>
<dbReference type="GO" id="GO:0005524">
    <property type="term" value="F:ATP binding"/>
    <property type="evidence" value="ECO:0007669"/>
    <property type="project" value="UniProtKB-UniRule"/>
</dbReference>
<protein>
    <recommendedName>
        <fullName evidence="17">Kinesin-3 motor protein</fullName>
    </recommendedName>
</protein>
<reference evidence="15 16" key="1">
    <citation type="submission" date="2019-05" db="EMBL/GenBank/DDBJ databases">
        <title>Sporisorium graminicola CBS 10092 draft sequencing and annotation.</title>
        <authorList>
            <person name="Solano-Gonzalez S."/>
            <person name="Caddick M.X."/>
            <person name="Darby A."/>
        </authorList>
    </citation>
    <scope>NUCLEOTIDE SEQUENCE [LARGE SCALE GENOMIC DNA]</scope>
    <source>
        <strain evidence="15 16">CBS 10092</strain>
    </source>
</reference>
<evidence type="ECO:0000256" key="10">
    <source>
        <dbReference type="PROSITE-ProRule" id="PRU00283"/>
    </source>
</evidence>
<keyword evidence="8 10" id="KW-0505">Motor protein</keyword>
<keyword evidence="6 10" id="KW-0067">ATP-binding</keyword>
<evidence type="ECO:0000313" key="16">
    <source>
        <dbReference type="Proteomes" id="UP000306050"/>
    </source>
</evidence>
<dbReference type="CDD" id="cd22705">
    <property type="entry name" value="FHA_KIF1"/>
    <property type="match status" value="1"/>
</dbReference>
<comment type="subcellular location">
    <subcellularLocation>
        <location evidence="1">Cytoplasm</location>
        <location evidence="1">Cytoskeleton</location>
    </subcellularLocation>
</comment>
<dbReference type="Pfam" id="PF00498">
    <property type="entry name" value="FHA"/>
    <property type="match status" value="1"/>
</dbReference>
<dbReference type="FunFam" id="3.40.850.10:FF:000047">
    <property type="entry name" value="Kinesin family protein"/>
    <property type="match status" value="1"/>
</dbReference>
<dbReference type="GO" id="GO:0047496">
    <property type="term" value="P:vesicle transport along microtubule"/>
    <property type="evidence" value="ECO:0007669"/>
    <property type="project" value="UniProtKB-ARBA"/>
</dbReference>
<evidence type="ECO:0000256" key="9">
    <source>
        <dbReference type="ARBA" id="ARBA00023212"/>
    </source>
</evidence>
<dbReference type="OrthoDB" id="3176171at2759"/>
<evidence type="ECO:0000256" key="1">
    <source>
        <dbReference type="ARBA" id="ARBA00004245"/>
    </source>
</evidence>
<dbReference type="InterPro" id="IPR019821">
    <property type="entry name" value="Kinesin_motor_CS"/>
</dbReference>
<dbReference type="PRINTS" id="PR00380">
    <property type="entry name" value="KINESINHEAVY"/>
</dbReference>
<feature type="region of interest" description="Disordered" evidence="11">
    <location>
        <begin position="1163"/>
        <end position="1182"/>
    </location>
</feature>
<gene>
    <name evidence="15" type="ORF">EX895_003736</name>
</gene>
<dbReference type="RefSeq" id="XP_029739044.1">
    <property type="nucleotide sequence ID" value="XM_029884334.1"/>
</dbReference>
<organism evidence="15 16">
    <name type="scientific">Sporisorium graminicola</name>
    <dbReference type="NCBI Taxonomy" id="280036"/>
    <lineage>
        <taxon>Eukaryota</taxon>
        <taxon>Fungi</taxon>
        <taxon>Dikarya</taxon>
        <taxon>Basidiomycota</taxon>
        <taxon>Ustilaginomycotina</taxon>
        <taxon>Ustilaginomycetes</taxon>
        <taxon>Ustilaginales</taxon>
        <taxon>Ustilaginaceae</taxon>
        <taxon>Sporisorium</taxon>
    </lineage>
</organism>
<dbReference type="PANTHER" id="PTHR47117">
    <property type="entry name" value="STAR-RELATED LIPID TRANSFER PROTEIN 9"/>
    <property type="match status" value="1"/>
</dbReference>
<keyword evidence="4" id="KW-0493">Microtubule</keyword>
<accession>A0A4V6ETK9</accession>
<dbReference type="PROSITE" id="PS50003">
    <property type="entry name" value="PH_DOMAIN"/>
    <property type="match status" value="1"/>
</dbReference>